<evidence type="ECO:0000313" key="2">
    <source>
        <dbReference type="Proteomes" id="UP000724149"/>
    </source>
</evidence>
<keyword evidence="2" id="KW-1185">Reference proteome</keyword>
<dbReference type="Proteomes" id="UP000724149">
    <property type="component" value="Unassembled WGS sequence"/>
</dbReference>
<dbReference type="RefSeq" id="WP_204721126.1">
    <property type="nucleotide sequence ID" value="NZ_JACSNR010000007.1"/>
</dbReference>
<evidence type="ECO:0000313" key="1">
    <source>
        <dbReference type="EMBL" id="MBM6923632.1"/>
    </source>
</evidence>
<gene>
    <name evidence="1" type="ORF">H9X81_08020</name>
</gene>
<organism evidence="1 2">
    <name type="scientific">Hydrogenoanaerobacterium saccharovorans</name>
    <dbReference type="NCBI Taxonomy" id="474960"/>
    <lineage>
        <taxon>Bacteria</taxon>
        <taxon>Bacillati</taxon>
        <taxon>Bacillota</taxon>
        <taxon>Clostridia</taxon>
        <taxon>Eubacteriales</taxon>
        <taxon>Oscillospiraceae</taxon>
        <taxon>Hydrogenoanaerobacterium</taxon>
    </lineage>
</organism>
<proteinExistence type="predicted"/>
<dbReference type="EMBL" id="JACSNR010000007">
    <property type="protein sequence ID" value="MBM6923632.1"/>
    <property type="molecule type" value="Genomic_DNA"/>
</dbReference>
<reference evidence="1 2" key="1">
    <citation type="journal article" date="2021" name="Sci. Rep.">
        <title>The distribution of antibiotic resistance genes in chicken gut microbiota commensals.</title>
        <authorList>
            <person name="Juricova H."/>
            <person name="Matiasovicova J."/>
            <person name="Kubasova T."/>
            <person name="Cejkova D."/>
            <person name="Rychlik I."/>
        </authorList>
    </citation>
    <scope>NUCLEOTIDE SEQUENCE [LARGE SCALE GENOMIC DNA]</scope>
    <source>
        <strain evidence="1 2">An564</strain>
    </source>
</reference>
<protein>
    <submittedName>
        <fullName evidence="1">ATPase</fullName>
    </submittedName>
</protein>
<sequence>MNIEEILDMLDELLDRAWNLPLSGGRCVIDAEKVREMVDDIRLNLPDEIKQAKAIVKDRTEILSSAKSEAEAIVRKAEERARVMIAQDEVMKQAQAKATEIVTQAQTKSKEIRQASQEFSDEVLRKAEESLAGSLTEVRQTRQALKGAQRQFAQQNNSRSQQG</sequence>
<comment type="caution">
    <text evidence="1">The sequence shown here is derived from an EMBL/GenBank/DDBJ whole genome shotgun (WGS) entry which is preliminary data.</text>
</comment>
<accession>A0ABS2GMB9</accession>
<name>A0ABS2GMB9_9FIRM</name>